<protein>
    <submittedName>
        <fullName evidence="3">Capsular polysaccharide synthesis enzyme Cap5M</fullName>
    </submittedName>
    <submittedName>
        <fullName evidence="4">Sugar transferase</fullName>
    </submittedName>
</protein>
<keyword evidence="6" id="KW-1185">Reference proteome</keyword>
<evidence type="ECO:0000259" key="2">
    <source>
        <dbReference type="Pfam" id="PF02397"/>
    </source>
</evidence>
<dbReference type="Proteomes" id="UP000297598">
    <property type="component" value="Unassembled WGS sequence"/>
</dbReference>
<dbReference type="Proteomes" id="UP000254047">
    <property type="component" value="Unassembled WGS sequence"/>
</dbReference>
<reference evidence="3 5" key="1">
    <citation type="submission" date="2018-06" db="EMBL/GenBank/DDBJ databases">
        <authorList>
            <consortium name="Pathogen Informatics"/>
            <person name="Doyle S."/>
        </authorList>
    </citation>
    <scope>NUCLEOTIDE SEQUENCE [LARGE SCALE GENOMIC DNA]</scope>
    <source>
        <strain evidence="3 5">NCTC13830</strain>
    </source>
</reference>
<comment type="similarity">
    <text evidence="1">Belongs to the bacterial sugar transferase family.</text>
</comment>
<dbReference type="EMBL" id="UHDO01000001">
    <property type="protein sequence ID" value="SUM42849.1"/>
    <property type="molecule type" value="Genomic_DNA"/>
</dbReference>
<dbReference type="PANTHER" id="PTHR30576">
    <property type="entry name" value="COLANIC BIOSYNTHESIS UDP-GLUCOSE LIPID CARRIER TRANSFERASE"/>
    <property type="match status" value="1"/>
</dbReference>
<dbReference type="PANTHER" id="PTHR30576:SF0">
    <property type="entry name" value="UNDECAPRENYL-PHOSPHATE N-ACETYLGALACTOSAMINYL 1-PHOSPHATE TRANSFERASE-RELATED"/>
    <property type="match status" value="1"/>
</dbReference>
<dbReference type="Pfam" id="PF02397">
    <property type="entry name" value="Bac_transf"/>
    <property type="match status" value="1"/>
</dbReference>
<dbReference type="OrthoDB" id="9808602at2"/>
<accession>A0A380FVD6</accession>
<dbReference type="GO" id="GO:0016780">
    <property type="term" value="F:phosphotransferase activity, for other substituted phosphate groups"/>
    <property type="evidence" value="ECO:0007669"/>
    <property type="project" value="TreeGrafter"/>
</dbReference>
<evidence type="ECO:0000313" key="4">
    <source>
        <dbReference type="EMBL" id="TGE16678.1"/>
    </source>
</evidence>
<evidence type="ECO:0000313" key="3">
    <source>
        <dbReference type="EMBL" id="SUM42849.1"/>
    </source>
</evidence>
<dbReference type="RefSeq" id="WP_103298997.1">
    <property type="nucleotide sequence ID" value="NZ_PPQT01000144.1"/>
</dbReference>
<proteinExistence type="inferred from homology"/>
<keyword evidence="4" id="KW-0808">Transferase</keyword>
<name>A0A380FVD6_9STAP</name>
<dbReference type="AlphaFoldDB" id="A0A380FVD6"/>
<gene>
    <name evidence="3" type="primary">capM</name>
    <name evidence="4" type="ORF">BJR09_08915</name>
    <name evidence="3" type="ORF">NCTC13830_00371</name>
</gene>
<evidence type="ECO:0000313" key="5">
    <source>
        <dbReference type="Proteomes" id="UP000254047"/>
    </source>
</evidence>
<reference evidence="4 6" key="2">
    <citation type="submission" date="2019-04" db="EMBL/GenBank/DDBJ databases">
        <title>Genomic characterization of Staphylococcus petrasii strains.</title>
        <authorList>
            <person name="Vrbovska V."/>
            <person name="Kovarovic V."/>
            <person name="Maslanova I."/>
            <person name="Indrakova A."/>
            <person name="Petras P."/>
            <person name="Sedo O."/>
            <person name="Svec P."/>
            <person name="Fisarova L."/>
            <person name="Sedlacek I."/>
            <person name="Doskar J."/>
            <person name="Pantucek R."/>
        </authorList>
    </citation>
    <scope>NUCLEOTIDE SEQUENCE [LARGE SCALE GENOMIC DNA]</scope>
    <source>
        <strain evidence="4 6">P5404</strain>
    </source>
</reference>
<dbReference type="EMBL" id="SRLS01000013">
    <property type="protein sequence ID" value="TGE16678.1"/>
    <property type="molecule type" value="Genomic_DNA"/>
</dbReference>
<evidence type="ECO:0000256" key="1">
    <source>
        <dbReference type="ARBA" id="ARBA00006464"/>
    </source>
</evidence>
<dbReference type="InterPro" id="IPR003362">
    <property type="entry name" value="Bact_transf"/>
</dbReference>
<evidence type="ECO:0000313" key="6">
    <source>
        <dbReference type="Proteomes" id="UP000297598"/>
    </source>
</evidence>
<sequence length="198" mass="22846">MDYKNHYKRALDLTLSLAAMPVVGAVIVGTSALIKLDDKGTVFFKSYRLGKNKSKFLMYKFRSMKMNAPDIRNEDGSTYNSDNDSRITRVGKIIRKTSIDEIPQLINVIKGDMSLVGPRPDTPEALEIYKNDESRKLEVKPGITGYNQAFFRNSIPQEYKFKNDVYYVDHVSFKFDFIIIWKTILSVLKRSNINNKER</sequence>
<organism evidence="3 5">
    <name type="scientific">Staphylococcus petrasii</name>
    <dbReference type="NCBI Taxonomy" id="1276936"/>
    <lineage>
        <taxon>Bacteria</taxon>
        <taxon>Bacillati</taxon>
        <taxon>Bacillota</taxon>
        <taxon>Bacilli</taxon>
        <taxon>Bacillales</taxon>
        <taxon>Staphylococcaceae</taxon>
        <taxon>Staphylococcus</taxon>
    </lineage>
</organism>
<feature type="domain" description="Bacterial sugar transferase" evidence="2">
    <location>
        <begin position="8"/>
        <end position="189"/>
    </location>
</feature>